<dbReference type="InterPro" id="IPR036291">
    <property type="entry name" value="NAD(P)-bd_dom_sf"/>
</dbReference>
<sequence length="331" mass="36657">MHNILITSASGYLGGTVLARWQSANLPSYSHLYALYGAEPLVANINNQAEIASKIIDLNITVIYFLIDAYTAKHQSNMIQALGQVKAKTGQDVHFLHTTGAKQFIRHAGMPTNEPLFDTNPHLYDLQKNAKGPHAFFNEFVHAHAIIIDEAERHSVRSYIFAPCLVYGRGEGFGNKTSIQDVSIVQAAQGARRVCAVDSNNQTWPVCHVIDTATLYLQILRKILSGEDIGHGKNGYYLASSGPITWNEVYKAFAKALYKRKVVDDDDVHQVDEESRVKMAEGLGVKPQEIQVLMGGKCLYTAKRGYEIVADQEVELILEGLENNKGKASIR</sequence>
<protein>
    <submittedName>
        <fullName evidence="1">NAD dependent epimerase/dehydratase family protein</fullName>
    </submittedName>
</protein>
<dbReference type="GO" id="GO:0005737">
    <property type="term" value="C:cytoplasm"/>
    <property type="evidence" value="ECO:0007669"/>
    <property type="project" value="TreeGrafter"/>
</dbReference>
<dbReference type="InterPro" id="IPR051783">
    <property type="entry name" value="NAD(P)-dependent_oxidoreduct"/>
</dbReference>
<evidence type="ECO:0000313" key="2">
    <source>
        <dbReference type="Proteomes" id="UP000247810"/>
    </source>
</evidence>
<proteinExistence type="predicted"/>
<accession>A0A319D352</accession>
<reference evidence="1 2" key="1">
    <citation type="submission" date="2018-02" db="EMBL/GenBank/DDBJ databases">
        <title>The genomes of Aspergillus section Nigri reveals drivers in fungal speciation.</title>
        <authorList>
            <consortium name="DOE Joint Genome Institute"/>
            <person name="Vesth T.C."/>
            <person name="Nybo J."/>
            <person name="Theobald S."/>
            <person name="Brandl J."/>
            <person name="Frisvad J.C."/>
            <person name="Nielsen K.F."/>
            <person name="Lyhne E.K."/>
            <person name="Kogle M.E."/>
            <person name="Kuo A."/>
            <person name="Riley R."/>
            <person name="Clum A."/>
            <person name="Nolan M."/>
            <person name="Lipzen A."/>
            <person name="Salamov A."/>
            <person name="Henrissat B."/>
            <person name="Wiebenga A."/>
            <person name="De vries R.P."/>
            <person name="Grigoriev I.V."/>
            <person name="Mortensen U.H."/>
            <person name="Andersen M.R."/>
            <person name="Baker S.E."/>
        </authorList>
    </citation>
    <scope>NUCLEOTIDE SEQUENCE [LARGE SCALE GENOMIC DNA]</scope>
    <source>
        <strain evidence="1 2">CBS 707.79</strain>
    </source>
</reference>
<organism evidence="1 2">
    <name type="scientific">Aspergillus ellipticus CBS 707.79</name>
    <dbReference type="NCBI Taxonomy" id="1448320"/>
    <lineage>
        <taxon>Eukaryota</taxon>
        <taxon>Fungi</taxon>
        <taxon>Dikarya</taxon>
        <taxon>Ascomycota</taxon>
        <taxon>Pezizomycotina</taxon>
        <taxon>Eurotiomycetes</taxon>
        <taxon>Eurotiomycetidae</taxon>
        <taxon>Eurotiales</taxon>
        <taxon>Aspergillaceae</taxon>
        <taxon>Aspergillus</taxon>
        <taxon>Aspergillus subgen. Circumdati</taxon>
    </lineage>
</organism>
<dbReference type="Gene3D" id="3.40.50.720">
    <property type="entry name" value="NAD(P)-binding Rossmann-like Domain"/>
    <property type="match status" value="1"/>
</dbReference>
<gene>
    <name evidence="1" type="ORF">BO71DRAFT_458912</name>
</gene>
<evidence type="ECO:0000313" key="1">
    <source>
        <dbReference type="EMBL" id="PYH91876.1"/>
    </source>
</evidence>
<keyword evidence="2" id="KW-1185">Reference proteome</keyword>
<dbReference type="VEuPathDB" id="FungiDB:BO71DRAFT_458912"/>
<dbReference type="SUPFAM" id="SSF51735">
    <property type="entry name" value="NAD(P)-binding Rossmann-fold domains"/>
    <property type="match status" value="1"/>
</dbReference>
<dbReference type="AlphaFoldDB" id="A0A319D352"/>
<dbReference type="GO" id="GO:0004029">
    <property type="term" value="F:aldehyde dehydrogenase (NAD+) activity"/>
    <property type="evidence" value="ECO:0007669"/>
    <property type="project" value="TreeGrafter"/>
</dbReference>
<dbReference type="PANTHER" id="PTHR48079:SF6">
    <property type="entry name" value="NAD(P)-BINDING DOMAIN-CONTAINING PROTEIN-RELATED"/>
    <property type="match status" value="1"/>
</dbReference>
<name>A0A319D352_9EURO</name>
<dbReference type="PANTHER" id="PTHR48079">
    <property type="entry name" value="PROTEIN YEEZ"/>
    <property type="match status" value="1"/>
</dbReference>
<dbReference type="Proteomes" id="UP000247810">
    <property type="component" value="Unassembled WGS sequence"/>
</dbReference>
<dbReference type="EMBL" id="KZ825932">
    <property type="protein sequence ID" value="PYH91876.1"/>
    <property type="molecule type" value="Genomic_DNA"/>
</dbReference>
<dbReference type="OrthoDB" id="10262413at2759"/>